<keyword evidence="4" id="KW-1185">Reference proteome</keyword>
<evidence type="ECO:0000313" key="3">
    <source>
        <dbReference type="EMBL" id="KRL97352.1"/>
    </source>
</evidence>
<gene>
    <name evidence="3" type="ORF">FD50_GL001328</name>
</gene>
<feature type="domain" description="Ppx/GppA phosphatase N-terminal" evidence="2">
    <location>
        <begin position="21"/>
        <end position="305"/>
    </location>
</feature>
<dbReference type="Gene3D" id="3.30.420.150">
    <property type="entry name" value="Exopolyphosphatase. Domain 2"/>
    <property type="match status" value="1"/>
</dbReference>
<accession>A0A0R1V2C0</accession>
<proteinExistence type="inferred from homology"/>
<evidence type="ECO:0000313" key="4">
    <source>
        <dbReference type="Proteomes" id="UP000051166"/>
    </source>
</evidence>
<comment type="caution">
    <text evidence="3">The sequence shown here is derived from an EMBL/GenBank/DDBJ whole genome shotgun (WGS) entry which is preliminary data.</text>
</comment>
<dbReference type="InterPro" id="IPR050273">
    <property type="entry name" value="GppA/Ppx_hydrolase"/>
</dbReference>
<organism evidence="3 4">
    <name type="scientific">Liquorilactobacillus satsumensis DSM 16230 = JCM 12392</name>
    <dbReference type="NCBI Taxonomy" id="1423801"/>
    <lineage>
        <taxon>Bacteria</taxon>
        <taxon>Bacillati</taxon>
        <taxon>Bacillota</taxon>
        <taxon>Bacilli</taxon>
        <taxon>Lactobacillales</taxon>
        <taxon>Lactobacillaceae</taxon>
        <taxon>Liquorilactobacillus</taxon>
    </lineage>
</organism>
<dbReference type="Proteomes" id="UP000051166">
    <property type="component" value="Unassembled WGS sequence"/>
</dbReference>
<dbReference type="PATRIC" id="fig|1423801.4.peg.1360"/>
<dbReference type="GO" id="GO:0016462">
    <property type="term" value="F:pyrophosphatase activity"/>
    <property type="evidence" value="ECO:0007669"/>
    <property type="project" value="TreeGrafter"/>
</dbReference>
<dbReference type="Pfam" id="PF02541">
    <property type="entry name" value="Ppx-GppA"/>
    <property type="match status" value="1"/>
</dbReference>
<dbReference type="RefSeq" id="WP_056961167.1">
    <property type="nucleotide sequence ID" value="NZ_AZFQ01000052.1"/>
</dbReference>
<evidence type="ECO:0000259" key="2">
    <source>
        <dbReference type="Pfam" id="PF02541"/>
    </source>
</evidence>
<name>A0A0R1V2C0_9LACO</name>
<evidence type="ECO:0000256" key="1">
    <source>
        <dbReference type="ARBA" id="ARBA00007125"/>
    </source>
</evidence>
<dbReference type="CDD" id="cd24052">
    <property type="entry name" value="ASKHA_NBD_HpPPX-GppA-like"/>
    <property type="match status" value="1"/>
</dbReference>
<dbReference type="STRING" id="1423801.FD50_GL001328"/>
<reference evidence="3 4" key="1">
    <citation type="journal article" date="2015" name="Genome Announc.">
        <title>Expanding the biotechnology potential of lactobacilli through comparative genomics of 213 strains and associated genera.</title>
        <authorList>
            <person name="Sun Z."/>
            <person name="Harris H.M."/>
            <person name="McCann A."/>
            <person name="Guo C."/>
            <person name="Argimon S."/>
            <person name="Zhang W."/>
            <person name="Yang X."/>
            <person name="Jeffery I.B."/>
            <person name="Cooney J.C."/>
            <person name="Kagawa T.F."/>
            <person name="Liu W."/>
            <person name="Song Y."/>
            <person name="Salvetti E."/>
            <person name="Wrobel A."/>
            <person name="Rasinkangas P."/>
            <person name="Parkhill J."/>
            <person name="Rea M.C."/>
            <person name="O'Sullivan O."/>
            <person name="Ritari J."/>
            <person name="Douillard F.P."/>
            <person name="Paul Ross R."/>
            <person name="Yang R."/>
            <person name="Briner A.E."/>
            <person name="Felis G.E."/>
            <person name="de Vos W.M."/>
            <person name="Barrangou R."/>
            <person name="Klaenhammer T.R."/>
            <person name="Caufield P.W."/>
            <person name="Cui Y."/>
            <person name="Zhang H."/>
            <person name="O'Toole P.W."/>
        </authorList>
    </citation>
    <scope>NUCLEOTIDE SEQUENCE [LARGE SCALE GENOMIC DNA]</scope>
    <source>
        <strain evidence="3 4">DSM 16230</strain>
    </source>
</reference>
<dbReference type="GeneID" id="98308637"/>
<sequence length="323" mass="35960">MINFAVIDLGSNSVRMTITQIKKDASIEVTHQLKEMVRLSENMGPKKILQAEPIERTLNALKEFKKIYAALPNVHIEALATAAVRQAVNQADFLKLVKKEIGLNFQVITGRREAYLDFLGVTKTLAVGDNCLIIDTGGASTELILVKDQQVRKLISLPFGSVTISQTFNLNDEIKASDLFLAMTAIEKELTDVNWLFEAHKSKLVVLGGSNRTLAKIARRKLNLDPLPDLHGFKLPSQNAFEIFANLVDRDRKEREKIPGLSKVRADVIVGGLIPISLILRTLHIPEILFSNHGLREGAFFDYLETSKLEVPTSSIQPPWTKA</sequence>
<dbReference type="OrthoDB" id="9807195at2"/>
<dbReference type="SUPFAM" id="SSF53067">
    <property type="entry name" value="Actin-like ATPase domain"/>
    <property type="match status" value="2"/>
</dbReference>
<dbReference type="PANTHER" id="PTHR30005">
    <property type="entry name" value="EXOPOLYPHOSPHATASE"/>
    <property type="match status" value="1"/>
</dbReference>
<protein>
    <submittedName>
        <fullName evidence="3">Exopolyphosphatase</fullName>
    </submittedName>
</protein>
<dbReference type="PANTHER" id="PTHR30005:SF0">
    <property type="entry name" value="RETROGRADE REGULATION PROTEIN 2"/>
    <property type="match status" value="1"/>
</dbReference>
<dbReference type="Gene3D" id="3.30.420.40">
    <property type="match status" value="1"/>
</dbReference>
<dbReference type="EMBL" id="AZFQ01000052">
    <property type="protein sequence ID" value="KRL97352.1"/>
    <property type="molecule type" value="Genomic_DNA"/>
</dbReference>
<dbReference type="InterPro" id="IPR043129">
    <property type="entry name" value="ATPase_NBD"/>
</dbReference>
<dbReference type="InterPro" id="IPR003695">
    <property type="entry name" value="Ppx_GppA_N"/>
</dbReference>
<dbReference type="AlphaFoldDB" id="A0A0R1V2C0"/>
<comment type="similarity">
    <text evidence="1">Belongs to the GppA/Ppx family.</text>
</comment>